<reference evidence="8 9" key="1">
    <citation type="submission" date="2012-05" db="EMBL/GenBank/DDBJ databases">
        <title>Complete genome of the Bcep22-like bacteriophage BcepMigl.</title>
        <authorList>
            <person name="Gill J.J."/>
            <person name="Migl D.M."/>
            <person name="Summer E.J."/>
            <person name="Gonzlaez C.F."/>
            <person name="Young R."/>
        </authorList>
    </citation>
    <scope>NUCLEOTIDE SEQUENCE [LARGE SCALE GENOMIC DNA]</scope>
</reference>
<gene>
    <name evidence="8" type="ORF">BcepMigl_gp75</name>
</gene>
<protein>
    <submittedName>
        <fullName evidence="8">Rz1-like lysis protein</fullName>
    </submittedName>
</protein>
<evidence type="ECO:0000256" key="6">
    <source>
        <dbReference type="ARBA" id="ARBA00023142"/>
    </source>
</evidence>
<evidence type="ECO:0000313" key="9">
    <source>
        <dbReference type="Proteomes" id="UP000009014"/>
    </source>
</evidence>
<keyword evidence="5" id="KW-0472">Membrane</keyword>
<dbReference type="Pfam" id="PF06085">
    <property type="entry name" value="Rz1"/>
    <property type="match status" value="1"/>
</dbReference>
<keyword evidence="7" id="KW-0449">Lipoprotein</keyword>
<evidence type="ECO:0000256" key="7">
    <source>
        <dbReference type="ARBA" id="ARBA00023288"/>
    </source>
</evidence>
<dbReference type="EMBL" id="JX104231">
    <property type="protein sequence ID" value="AFN39144.1"/>
    <property type="molecule type" value="Genomic_DNA"/>
</dbReference>
<keyword evidence="3" id="KW-0732">Signal</keyword>
<evidence type="ECO:0000256" key="1">
    <source>
        <dbReference type="ARBA" id="ARBA00004635"/>
    </source>
</evidence>
<name>I6XKX4_9CAUD</name>
<evidence type="ECO:0000256" key="3">
    <source>
        <dbReference type="ARBA" id="ARBA00022729"/>
    </source>
</evidence>
<evidence type="ECO:0000256" key="5">
    <source>
        <dbReference type="ARBA" id="ARBA00023136"/>
    </source>
</evidence>
<dbReference type="KEGG" id="vg:14296428"/>
<keyword evidence="9" id="KW-1185">Reference proteome</keyword>
<keyword evidence="4" id="KW-0204">Cytolysis</keyword>
<evidence type="ECO:0000256" key="4">
    <source>
        <dbReference type="ARBA" id="ARBA00022852"/>
    </source>
</evidence>
<dbReference type="GO" id="GO:0044659">
    <property type="term" value="P:viral release from host cell by cytolysis"/>
    <property type="evidence" value="ECO:0007669"/>
    <property type="project" value="InterPro"/>
</dbReference>
<dbReference type="GeneID" id="14296428"/>
<proteinExistence type="predicted"/>
<accession>I6XKX4</accession>
<dbReference type="GO" id="GO:0016020">
    <property type="term" value="C:membrane"/>
    <property type="evidence" value="ECO:0007669"/>
    <property type="project" value="UniProtKB-SubCell"/>
</dbReference>
<dbReference type="Proteomes" id="UP000009014">
    <property type="component" value="Segment"/>
</dbReference>
<organism evidence="8 9">
    <name type="scientific">Burkholderia phage BcepMigl</name>
    <dbReference type="NCBI Taxonomy" id="2886899"/>
    <lineage>
        <taxon>Viruses</taxon>
        <taxon>Duplodnaviria</taxon>
        <taxon>Heunggongvirae</taxon>
        <taxon>Uroviricota</taxon>
        <taxon>Caudoviricetes</taxon>
        <taxon>Lessievirus</taxon>
        <taxon>Lessievirus bcepmigl</taxon>
    </lineage>
</organism>
<sequence>MRSGKTSAFALLSMLALCSCASAPSAPPPPPVTCAAPPPPPAWMMTAPSNSMQELDNIISPSGTASSTTGK</sequence>
<keyword evidence="2" id="KW-1188">Viral release from host cell</keyword>
<keyword evidence="6" id="KW-0578">Host cell lysis by virus</keyword>
<dbReference type="RefSeq" id="YP_007236821.1">
    <property type="nucleotide sequence ID" value="NC_019917.1"/>
</dbReference>
<evidence type="ECO:0000313" key="8">
    <source>
        <dbReference type="EMBL" id="AFN39144.1"/>
    </source>
</evidence>
<dbReference type="PROSITE" id="PS51257">
    <property type="entry name" value="PROKAR_LIPOPROTEIN"/>
    <property type="match status" value="1"/>
</dbReference>
<comment type="subcellular location">
    <subcellularLocation>
        <location evidence="1">Membrane</location>
        <topology evidence="1">Lipid-anchor</topology>
    </subcellularLocation>
</comment>
<dbReference type="InterPro" id="IPR010346">
    <property type="entry name" value="O-spanin"/>
</dbReference>
<evidence type="ECO:0000256" key="2">
    <source>
        <dbReference type="ARBA" id="ARBA00022612"/>
    </source>
</evidence>